<evidence type="ECO:0000256" key="5">
    <source>
        <dbReference type="ARBA" id="ARBA00022679"/>
    </source>
</evidence>
<dbReference type="EC" id="2.7.7.18" evidence="11"/>
<dbReference type="OrthoDB" id="5295945at2"/>
<sequence length="190" mass="22365">MKIGLFFGSFNPIHIGHLIIANTIANSPEVNQVWLVVSPHNPFKKNTSLLHEFDRFDMVRLAIADNEKLNVTDIEFHLPKPSYTIDTLTYLQEKYPQHEFKIIVGEDNLKGFEKWKNHDKILEYYEVLVYPRPYVEQTPFHSHPKVKFISAPLIDLSATYIRNLIRNRQSIKYLVHEDVETLIRVKGFYL</sequence>
<reference evidence="13 14" key="1">
    <citation type="submission" date="2016-10" db="EMBL/GenBank/DDBJ databases">
        <authorList>
            <person name="de Groot N.N."/>
        </authorList>
    </citation>
    <scope>NUCLEOTIDE SEQUENCE [LARGE SCALE GENOMIC DNA]</scope>
    <source>
        <strain>GEY</strain>
        <strain evidence="14">DSM 9560</strain>
    </source>
</reference>
<comment type="function">
    <text evidence="1 11">Catalyzes the reversible adenylation of nicotinate mononucleotide (NaMN) to nicotinic acid adenine dinucleotide (NaAD).</text>
</comment>
<evidence type="ECO:0000256" key="6">
    <source>
        <dbReference type="ARBA" id="ARBA00022695"/>
    </source>
</evidence>
<evidence type="ECO:0000256" key="10">
    <source>
        <dbReference type="ARBA" id="ARBA00048721"/>
    </source>
</evidence>
<dbReference type="EMBL" id="FONY01000006">
    <property type="protein sequence ID" value="SFE77191.1"/>
    <property type="molecule type" value="Genomic_DNA"/>
</dbReference>
<proteinExistence type="inferred from homology"/>
<dbReference type="PANTHER" id="PTHR39321:SF3">
    <property type="entry name" value="PHOSPHOPANTETHEINE ADENYLYLTRANSFERASE"/>
    <property type="match status" value="1"/>
</dbReference>
<keyword evidence="8 11" id="KW-0067">ATP-binding</keyword>
<evidence type="ECO:0000256" key="4">
    <source>
        <dbReference type="ARBA" id="ARBA00022642"/>
    </source>
</evidence>
<feature type="domain" description="Cytidyltransferase-like" evidence="12">
    <location>
        <begin position="5"/>
        <end position="163"/>
    </location>
</feature>
<dbReference type="PANTHER" id="PTHR39321">
    <property type="entry name" value="NICOTINATE-NUCLEOTIDE ADENYLYLTRANSFERASE-RELATED"/>
    <property type="match status" value="1"/>
</dbReference>
<evidence type="ECO:0000256" key="8">
    <source>
        <dbReference type="ARBA" id="ARBA00022840"/>
    </source>
</evidence>
<dbReference type="STRING" id="1003.SAMN04488541_1006127"/>
<dbReference type="GO" id="GO:0004515">
    <property type="term" value="F:nicotinate-nucleotide adenylyltransferase activity"/>
    <property type="evidence" value="ECO:0007669"/>
    <property type="project" value="UniProtKB-UniRule"/>
</dbReference>
<keyword evidence="14" id="KW-1185">Reference proteome</keyword>
<dbReference type="GO" id="GO:0009435">
    <property type="term" value="P:NAD+ biosynthetic process"/>
    <property type="evidence" value="ECO:0007669"/>
    <property type="project" value="UniProtKB-UniRule"/>
</dbReference>
<organism evidence="13 14">
    <name type="scientific">Thermoflexibacter ruber</name>
    <dbReference type="NCBI Taxonomy" id="1003"/>
    <lineage>
        <taxon>Bacteria</taxon>
        <taxon>Pseudomonadati</taxon>
        <taxon>Bacteroidota</taxon>
        <taxon>Cytophagia</taxon>
        <taxon>Cytophagales</taxon>
        <taxon>Thermoflexibacteraceae</taxon>
        <taxon>Thermoflexibacter</taxon>
    </lineage>
</organism>
<evidence type="ECO:0000256" key="1">
    <source>
        <dbReference type="ARBA" id="ARBA00002324"/>
    </source>
</evidence>
<evidence type="ECO:0000313" key="14">
    <source>
        <dbReference type="Proteomes" id="UP000199513"/>
    </source>
</evidence>
<keyword evidence="9 11" id="KW-0520">NAD</keyword>
<accession>A0A1I2D9T7</accession>
<dbReference type="InterPro" id="IPR014729">
    <property type="entry name" value="Rossmann-like_a/b/a_fold"/>
</dbReference>
<comment type="catalytic activity">
    <reaction evidence="10 11">
        <text>nicotinate beta-D-ribonucleotide + ATP + H(+) = deamido-NAD(+) + diphosphate</text>
        <dbReference type="Rhea" id="RHEA:22860"/>
        <dbReference type="ChEBI" id="CHEBI:15378"/>
        <dbReference type="ChEBI" id="CHEBI:30616"/>
        <dbReference type="ChEBI" id="CHEBI:33019"/>
        <dbReference type="ChEBI" id="CHEBI:57502"/>
        <dbReference type="ChEBI" id="CHEBI:58437"/>
        <dbReference type="EC" id="2.7.7.18"/>
    </reaction>
</comment>
<evidence type="ECO:0000256" key="2">
    <source>
        <dbReference type="ARBA" id="ARBA00005019"/>
    </source>
</evidence>
<keyword evidence="4 11" id="KW-0662">Pyridine nucleotide biosynthesis</keyword>
<dbReference type="NCBIfam" id="TIGR00125">
    <property type="entry name" value="cyt_tran_rel"/>
    <property type="match status" value="1"/>
</dbReference>
<evidence type="ECO:0000256" key="3">
    <source>
        <dbReference type="ARBA" id="ARBA00009014"/>
    </source>
</evidence>
<dbReference type="CDD" id="cd02165">
    <property type="entry name" value="NMNAT"/>
    <property type="match status" value="1"/>
</dbReference>
<dbReference type="Gene3D" id="3.40.50.620">
    <property type="entry name" value="HUPs"/>
    <property type="match status" value="1"/>
</dbReference>
<dbReference type="RefSeq" id="WP_091541166.1">
    <property type="nucleotide sequence ID" value="NZ_FONY01000006.1"/>
</dbReference>
<dbReference type="Proteomes" id="UP000199513">
    <property type="component" value="Unassembled WGS sequence"/>
</dbReference>
<keyword evidence="5 11" id="KW-0808">Transferase</keyword>
<dbReference type="SUPFAM" id="SSF52374">
    <property type="entry name" value="Nucleotidylyl transferase"/>
    <property type="match status" value="1"/>
</dbReference>
<comment type="similarity">
    <text evidence="3 11">Belongs to the NadD family.</text>
</comment>
<dbReference type="Pfam" id="PF01467">
    <property type="entry name" value="CTP_transf_like"/>
    <property type="match status" value="1"/>
</dbReference>
<comment type="pathway">
    <text evidence="2 11">Cofactor biosynthesis; NAD(+) biosynthesis; deamido-NAD(+) from nicotinate D-ribonucleotide: step 1/1.</text>
</comment>
<dbReference type="HAMAP" id="MF_00244">
    <property type="entry name" value="NaMN_adenylyltr"/>
    <property type="match status" value="1"/>
</dbReference>
<protein>
    <recommendedName>
        <fullName evidence="11">Probable nicotinate-nucleotide adenylyltransferase</fullName>
        <ecNumber evidence="11">2.7.7.18</ecNumber>
    </recommendedName>
    <alternativeName>
        <fullName evidence="11">Deamido-NAD(+) diphosphorylase</fullName>
    </alternativeName>
    <alternativeName>
        <fullName evidence="11">Deamido-NAD(+) pyrophosphorylase</fullName>
    </alternativeName>
    <alternativeName>
        <fullName evidence="11">Nicotinate mononucleotide adenylyltransferase</fullName>
        <shortName evidence="11">NaMN adenylyltransferase</shortName>
    </alternativeName>
</protein>
<dbReference type="NCBIfam" id="TIGR00482">
    <property type="entry name" value="nicotinate (nicotinamide) nucleotide adenylyltransferase"/>
    <property type="match status" value="1"/>
</dbReference>
<dbReference type="UniPathway" id="UPA00253">
    <property type="reaction ID" value="UER00332"/>
</dbReference>
<keyword evidence="6 11" id="KW-0548">Nucleotidyltransferase</keyword>
<evidence type="ECO:0000256" key="9">
    <source>
        <dbReference type="ARBA" id="ARBA00023027"/>
    </source>
</evidence>
<evidence type="ECO:0000313" key="13">
    <source>
        <dbReference type="EMBL" id="SFE77191.1"/>
    </source>
</evidence>
<name>A0A1I2D9T7_9BACT</name>
<evidence type="ECO:0000256" key="11">
    <source>
        <dbReference type="HAMAP-Rule" id="MF_00244"/>
    </source>
</evidence>
<dbReference type="GO" id="GO:0005524">
    <property type="term" value="F:ATP binding"/>
    <property type="evidence" value="ECO:0007669"/>
    <property type="project" value="UniProtKB-KW"/>
</dbReference>
<dbReference type="AlphaFoldDB" id="A0A1I2D9T7"/>
<gene>
    <name evidence="11" type="primary">nadD</name>
    <name evidence="13" type="ORF">SAMN04488541_1006127</name>
</gene>
<evidence type="ECO:0000259" key="12">
    <source>
        <dbReference type="Pfam" id="PF01467"/>
    </source>
</evidence>
<evidence type="ECO:0000256" key="7">
    <source>
        <dbReference type="ARBA" id="ARBA00022741"/>
    </source>
</evidence>
<keyword evidence="7 11" id="KW-0547">Nucleotide-binding</keyword>
<dbReference type="InterPro" id="IPR005248">
    <property type="entry name" value="NadD/NMNAT"/>
</dbReference>
<dbReference type="InterPro" id="IPR004821">
    <property type="entry name" value="Cyt_trans-like"/>
</dbReference>